<dbReference type="InterPro" id="IPR050332">
    <property type="entry name" value="GPCR_2"/>
</dbReference>
<dbReference type="GeneID" id="106156125"/>
<dbReference type="PROSITE" id="PS00649">
    <property type="entry name" value="G_PROTEIN_RECEP_F2_1"/>
    <property type="match status" value="1"/>
</dbReference>
<dbReference type="PANTHER" id="PTHR45620">
    <property type="entry name" value="PDF RECEPTOR-LIKE PROTEIN-RELATED"/>
    <property type="match status" value="1"/>
</dbReference>
<accession>A0A1S3HKQ9</accession>
<dbReference type="GO" id="GO:0017046">
    <property type="term" value="F:peptide hormone binding"/>
    <property type="evidence" value="ECO:0007669"/>
    <property type="project" value="TreeGrafter"/>
</dbReference>
<dbReference type="InterPro" id="IPR036445">
    <property type="entry name" value="GPCR_2_extracell_dom_sf"/>
</dbReference>
<keyword evidence="3" id="KW-1003">Cell membrane</keyword>
<keyword evidence="6 9" id="KW-0472">Membrane</keyword>
<evidence type="ECO:0000256" key="4">
    <source>
        <dbReference type="ARBA" id="ARBA00022692"/>
    </source>
</evidence>
<evidence type="ECO:0000259" key="10">
    <source>
        <dbReference type="PROSITE" id="PS50227"/>
    </source>
</evidence>
<name>A0A1S3HKQ9_LINAN</name>
<dbReference type="STRING" id="7574.A0A1S3HKQ9"/>
<evidence type="ECO:0000256" key="9">
    <source>
        <dbReference type="SAM" id="Phobius"/>
    </source>
</evidence>
<feature type="domain" description="G-protein coupled receptors family 2 profile 1" evidence="10">
    <location>
        <begin position="1"/>
        <end position="34"/>
    </location>
</feature>
<dbReference type="Gene3D" id="1.20.1070.10">
    <property type="entry name" value="Rhodopsin 7-helix transmembrane proteins"/>
    <property type="match status" value="2"/>
</dbReference>
<dbReference type="PANTHER" id="PTHR45620:SF1">
    <property type="entry name" value="G-PROTEIN COUPLED RECEPTORS FAMILY 2 PROFILE 2 DOMAIN-CONTAINING PROTEIN"/>
    <property type="match status" value="1"/>
</dbReference>
<dbReference type="PRINTS" id="PR00249">
    <property type="entry name" value="GPCRSECRETIN"/>
</dbReference>
<evidence type="ECO:0000256" key="7">
    <source>
        <dbReference type="ARBA" id="ARBA00023180"/>
    </source>
</evidence>
<keyword evidence="7" id="KW-0325">Glycoprotein</keyword>
<protein>
    <submittedName>
        <fullName evidence="12">Parathyroid hormone 2 receptor-like</fullName>
    </submittedName>
</protein>
<dbReference type="GO" id="GO:0008528">
    <property type="term" value="F:G protein-coupled peptide receptor activity"/>
    <property type="evidence" value="ECO:0007669"/>
    <property type="project" value="TreeGrafter"/>
</dbReference>
<dbReference type="SUPFAM" id="SSF111418">
    <property type="entry name" value="Hormone receptor domain"/>
    <property type="match status" value="2"/>
</dbReference>
<dbReference type="Pfam" id="PF00002">
    <property type="entry name" value="7tm_2"/>
    <property type="match status" value="2"/>
</dbReference>
<dbReference type="KEGG" id="lak:106156125"/>
<reference evidence="12" key="1">
    <citation type="submission" date="2025-08" db="UniProtKB">
        <authorList>
            <consortium name="RefSeq"/>
        </authorList>
    </citation>
    <scope>IDENTIFICATION</scope>
    <source>
        <tissue evidence="12">Gonads</tissue>
    </source>
</reference>
<dbReference type="InterPro" id="IPR001879">
    <property type="entry name" value="GPCR_2_extracellular_dom"/>
</dbReference>
<comment type="similarity">
    <text evidence="2">Belongs to the G-protein coupled receptor 2 family.</text>
</comment>
<evidence type="ECO:0000313" key="12">
    <source>
        <dbReference type="RefSeq" id="XP_013386688.2"/>
    </source>
</evidence>
<feature type="region of interest" description="Disordered" evidence="8">
    <location>
        <begin position="427"/>
        <end position="454"/>
    </location>
</feature>
<dbReference type="InterPro" id="IPR000832">
    <property type="entry name" value="GPCR_2_secretin-like"/>
</dbReference>
<evidence type="ECO:0000256" key="8">
    <source>
        <dbReference type="SAM" id="MobiDB-lite"/>
    </source>
</evidence>
<organism evidence="11 12">
    <name type="scientific">Lingula anatina</name>
    <name type="common">Brachiopod</name>
    <name type="synonym">Lingula unguis</name>
    <dbReference type="NCBI Taxonomy" id="7574"/>
    <lineage>
        <taxon>Eukaryota</taxon>
        <taxon>Metazoa</taxon>
        <taxon>Spiralia</taxon>
        <taxon>Lophotrochozoa</taxon>
        <taxon>Brachiopoda</taxon>
        <taxon>Linguliformea</taxon>
        <taxon>Lingulata</taxon>
        <taxon>Lingulida</taxon>
        <taxon>Linguloidea</taxon>
        <taxon>Lingulidae</taxon>
        <taxon>Lingula</taxon>
    </lineage>
</organism>
<feature type="compositionally biased region" description="Polar residues" evidence="8">
    <location>
        <begin position="368"/>
        <end position="377"/>
    </location>
</feature>
<sequence>MVNRGSYCNRTWDGVMCWPDTPAGTTSEQRCPNYVNGFNIEGSYCNRTWDGVMCWPDTPAGTTSEQRCPNYVNGFNIEESATKRCLEDGSWFYSTVYNRSWTNYSTCQANIKDIPVLSTFMKDHLNNIQLLYSIGYGISLICLVVALVVMISFRRLHCPRNTIHCNLFLSFALRAGITLLKDNILEGDLGLPNDVVQRTNGIYEFLGNGTVGGSYIYTVRVPFNSIFKRYHMITSYLILIPLPIYRRLAKSTLVLMPLFGVYYLLFITFTLLYGQLDEKVEVAYLYLEMFFTSFSGAVIAFLFCFLNNEVKTEIRKRWERYKLSRFGDDRRSSKNINTLISYLSRNRHSDYSIHSNNVIKRDSPPINGRNNIPSDRPSQTRKVKDNNVLLELPIRKSNGVLGKSNGVADVTLDVDFIENDFTTTENDVTVGRSNSRADSDSQLSDSIGKDQSTVLLPNNNCTAVIESLPKKLHRDSGNESGSSLSKDLPLKPHCEEGDPEEQEVLLQRRSMSGGISMK</sequence>
<evidence type="ECO:0000256" key="1">
    <source>
        <dbReference type="ARBA" id="ARBA00004651"/>
    </source>
</evidence>
<keyword evidence="4 9" id="KW-0812">Transmembrane</keyword>
<dbReference type="GO" id="GO:0005886">
    <property type="term" value="C:plasma membrane"/>
    <property type="evidence" value="ECO:0007669"/>
    <property type="project" value="UniProtKB-SubCell"/>
</dbReference>
<evidence type="ECO:0000313" key="11">
    <source>
        <dbReference type="Proteomes" id="UP000085678"/>
    </source>
</evidence>
<dbReference type="InterPro" id="IPR017983">
    <property type="entry name" value="GPCR_2_secretin-like_CS"/>
</dbReference>
<dbReference type="SMART" id="SM00008">
    <property type="entry name" value="HormR"/>
    <property type="match status" value="2"/>
</dbReference>
<evidence type="ECO:0000256" key="3">
    <source>
        <dbReference type="ARBA" id="ARBA00022475"/>
    </source>
</evidence>
<feature type="region of interest" description="Disordered" evidence="8">
    <location>
        <begin position="360"/>
        <end position="384"/>
    </location>
</feature>
<comment type="subcellular location">
    <subcellularLocation>
        <location evidence="1">Cell membrane</location>
        <topology evidence="1">Multi-pass membrane protein</topology>
    </subcellularLocation>
</comment>
<dbReference type="InParanoid" id="A0A1S3HKQ9"/>
<keyword evidence="11" id="KW-1185">Reference proteome</keyword>
<feature type="domain" description="G-protein coupled receptors family 2 profile 1" evidence="10">
    <location>
        <begin position="30"/>
        <end position="111"/>
    </location>
</feature>
<dbReference type="Gene3D" id="4.10.1240.10">
    <property type="entry name" value="GPCR, family 2, extracellular hormone receptor domain"/>
    <property type="match status" value="2"/>
</dbReference>
<evidence type="ECO:0000256" key="5">
    <source>
        <dbReference type="ARBA" id="ARBA00022989"/>
    </source>
</evidence>
<dbReference type="Proteomes" id="UP000085678">
    <property type="component" value="Unplaced"/>
</dbReference>
<evidence type="ECO:0000256" key="2">
    <source>
        <dbReference type="ARBA" id="ARBA00005314"/>
    </source>
</evidence>
<feature type="transmembrane region" description="Helical" evidence="9">
    <location>
        <begin position="253"/>
        <end position="273"/>
    </location>
</feature>
<dbReference type="PROSITE" id="PS50227">
    <property type="entry name" value="G_PROTEIN_RECEP_F2_3"/>
    <property type="match status" value="2"/>
</dbReference>
<dbReference type="AlphaFoldDB" id="A0A1S3HKQ9"/>
<dbReference type="RefSeq" id="XP_013386688.2">
    <property type="nucleotide sequence ID" value="XM_013531234.2"/>
</dbReference>
<proteinExistence type="inferred from homology"/>
<dbReference type="Pfam" id="PF02793">
    <property type="entry name" value="HRM"/>
    <property type="match status" value="2"/>
</dbReference>
<evidence type="ECO:0000256" key="6">
    <source>
        <dbReference type="ARBA" id="ARBA00023136"/>
    </source>
</evidence>
<feature type="region of interest" description="Disordered" evidence="8">
    <location>
        <begin position="470"/>
        <end position="518"/>
    </location>
</feature>
<gene>
    <name evidence="12" type="primary">LOC106156125</name>
</gene>
<feature type="transmembrane region" description="Helical" evidence="9">
    <location>
        <begin position="285"/>
        <end position="306"/>
    </location>
</feature>
<dbReference type="GO" id="GO:0007188">
    <property type="term" value="P:adenylate cyclase-modulating G protein-coupled receptor signaling pathway"/>
    <property type="evidence" value="ECO:0007669"/>
    <property type="project" value="TreeGrafter"/>
</dbReference>
<keyword evidence="5 9" id="KW-1133">Transmembrane helix</keyword>
<feature type="transmembrane region" description="Helical" evidence="9">
    <location>
        <begin position="130"/>
        <end position="153"/>
    </location>
</feature>
<dbReference type="OrthoDB" id="6022368at2759"/>